<evidence type="ECO:0008006" key="3">
    <source>
        <dbReference type="Google" id="ProtNLM"/>
    </source>
</evidence>
<sequence>MDDAVIRRHLSASRVAMLELVRESHCASRDEILSAWSHAFRGISRGADWNTRAVDQLLWQLENLEWIAGRDGGFEVTDAGQRTLEVADRRGVALRR</sequence>
<gene>
    <name evidence="1" type="ORF">GCM10009775_33050</name>
</gene>
<proteinExistence type="predicted"/>
<keyword evidence="2" id="KW-1185">Reference proteome</keyword>
<reference evidence="1 2" key="1">
    <citation type="journal article" date="2019" name="Int. J. Syst. Evol. Microbiol.">
        <title>The Global Catalogue of Microorganisms (GCM) 10K type strain sequencing project: providing services to taxonomists for standard genome sequencing and annotation.</title>
        <authorList>
            <consortium name="The Broad Institute Genomics Platform"/>
            <consortium name="The Broad Institute Genome Sequencing Center for Infectious Disease"/>
            <person name="Wu L."/>
            <person name="Ma J."/>
        </authorList>
    </citation>
    <scope>NUCLEOTIDE SEQUENCE [LARGE SCALE GENOMIC DNA]</scope>
    <source>
        <strain evidence="1 2">JCM 14900</strain>
    </source>
</reference>
<dbReference type="Proteomes" id="UP001501343">
    <property type="component" value="Unassembled WGS sequence"/>
</dbReference>
<evidence type="ECO:0000313" key="2">
    <source>
        <dbReference type="Proteomes" id="UP001501343"/>
    </source>
</evidence>
<name>A0ABN2PYW6_9MICO</name>
<dbReference type="EMBL" id="BAAAOF010000008">
    <property type="protein sequence ID" value="GAA1938342.1"/>
    <property type="molecule type" value="Genomic_DNA"/>
</dbReference>
<evidence type="ECO:0000313" key="1">
    <source>
        <dbReference type="EMBL" id="GAA1938342.1"/>
    </source>
</evidence>
<organism evidence="1 2">
    <name type="scientific">Microbacterium aoyamense</name>
    <dbReference type="NCBI Taxonomy" id="344166"/>
    <lineage>
        <taxon>Bacteria</taxon>
        <taxon>Bacillati</taxon>
        <taxon>Actinomycetota</taxon>
        <taxon>Actinomycetes</taxon>
        <taxon>Micrococcales</taxon>
        <taxon>Microbacteriaceae</taxon>
        <taxon>Microbacterium</taxon>
    </lineage>
</organism>
<comment type="caution">
    <text evidence="1">The sequence shown here is derived from an EMBL/GenBank/DDBJ whole genome shotgun (WGS) entry which is preliminary data.</text>
</comment>
<accession>A0ABN2PYW6</accession>
<protein>
    <recommendedName>
        <fullName evidence="3">ArnR1-like winged helix-turn-helix domain-containing protein</fullName>
    </recommendedName>
</protein>